<dbReference type="AlphaFoldDB" id="A0A7K4MWY4"/>
<protein>
    <submittedName>
        <fullName evidence="1">Sigma factor for late transcription</fullName>
    </submittedName>
</protein>
<accession>A0A7K4MWY4</accession>
<comment type="caution">
    <text evidence="1">The sequence shown here is derived from an EMBL/GenBank/DDBJ whole genome shotgun (WGS) entry which is preliminary data.</text>
</comment>
<dbReference type="InterPro" id="IPR013325">
    <property type="entry name" value="RNA_pol_sigma_r2"/>
</dbReference>
<sequence length="125" mass="15165">MGKRKKTIHYVDNAKFLEEMIEYKKQYYTSKNNDEELPIISEYLGSVFLKIAQRLSFRPNFINYAFKDDMISDGIENCLHYIHNFDPEKSSNPFAYFTQIIYYAFIRRIQKEKKQLYIKFKSMQN</sequence>
<dbReference type="GO" id="GO:0003700">
    <property type="term" value="F:DNA-binding transcription factor activity"/>
    <property type="evidence" value="ECO:0007669"/>
    <property type="project" value="InterPro"/>
</dbReference>
<reference evidence="1 2" key="1">
    <citation type="journal article" date="2019" name="Environ. Microbiol.">
        <title>Genomics insights into ecotype formation of ammonia-oxidizing archaea in the deep ocean.</title>
        <authorList>
            <person name="Wang Y."/>
            <person name="Huang J.M."/>
            <person name="Cui G.J."/>
            <person name="Nunoura T."/>
            <person name="Takaki Y."/>
            <person name="Li W.L."/>
            <person name="Li J."/>
            <person name="Gao Z.M."/>
            <person name="Takai K."/>
            <person name="Zhang A.Q."/>
            <person name="Stepanauskas R."/>
        </authorList>
    </citation>
    <scope>NUCLEOTIDE SEQUENCE [LARGE SCALE GENOMIC DNA]</scope>
    <source>
        <strain evidence="1 2">L15a</strain>
    </source>
</reference>
<dbReference type="EMBL" id="JACATH010000013">
    <property type="protein sequence ID" value="NWJ57754.1"/>
    <property type="molecule type" value="Genomic_DNA"/>
</dbReference>
<dbReference type="GO" id="GO:0006352">
    <property type="term" value="P:DNA-templated transcription initiation"/>
    <property type="evidence" value="ECO:0007669"/>
    <property type="project" value="InterPro"/>
</dbReference>
<name>A0A7K4MWY4_9ARCH</name>
<gene>
    <name evidence="1" type="ORF">HX858_08410</name>
</gene>
<evidence type="ECO:0000313" key="1">
    <source>
        <dbReference type="EMBL" id="NWJ57754.1"/>
    </source>
</evidence>
<dbReference type="Proteomes" id="UP000575480">
    <property type="component" value="Unassembled WGS sequence"/>
</dbReference>
<evidence type="ECO:0000313" key="2">
    <source>
        <dbReference type="Proteomes" id="UP000575480"/>
    </source>
</evidence>
<dbReference type="SUPFAM" id="SSF88946">
    <property type="entry name" value="Sigma2 domain of RNA polymerase sigma factors"/>
    <property type="match status" value="1"/>
</dbReference>
<proteinExistence type="predicted"/>
<organism evidence="1 2">
    <name type="scientific">Marine Group I thaumarchaeote</name>
    <dbReference type="NCBI Taxonomy" id="2511932"/>
    <lineage>
        <taxon>Archaea</taxon>
        <taxon>Nitrososphaerota</taxon>
        <taxon>Marine Group I</taxon>
    </lineage>
</organism>